<accession>A0A0A2C2L9</accession>
<evidence type="ECO:0000313" key="8">
    <source>
        <dbReference type="EMBL" id="KGG20538.1"/>
    </source>
</evidence>
<evidence type="ECO:0000256" key="3">
    <source>
        <dbReference type="ARBA" id="ARBA00022741"/>
    </source>
</evidence>
<dbReference type="InterPro" id="IPR011063">
    <property type="entry name" value="TilS/TtcA_N"/>
</dbReference>
<keyword evidence="4 6" id="KW-0067">ATP-binding</keyword>
<feature type="domain" description="tRNA(Ile)-lysidine/2-thiocytidine synthase N-terminal" evidence="7">
    <location>
        <begin position="35"/>
        <end position="220"/>
    </location>
</feature>
<dbReference type="GO" id="GO:0005737">
    <property type="term" value="C:cytoplasm"/>
    <property type="evidence" value="ECO:0007669"/>
    <property type="project" value="UniProtKB-SubCell"/>
</dbReference>
<comment type="similarity">
    <text evidence="6">Belongs to the tRNA(Ile)-lysidine synthase family.</text>
</comment>
<organism evidence="8 9">
    <name type="scientific">Prochlorococcus marinus str. PAC1</name>
    <dbReference type="NCBI Taxonomy" id="59924"/>
    <lineage>
        <taxon>Bacteria</taxon>
        <taxon>Bacillati</taxon>
        <taxon>Cyanobacteriota</taxon>
        <taxon>Cyanophyceae</taxon>
        <taxon>Synechococcales</taxon>
        <taxon>Prochlorococcaceae</taxon>
        <taxon>Prochlorococcus</taxon>
    </lineage>
</organism>
<dbReference type="NCBIfam" id="TIGR02432">
    <property type="entry name" value="lysidine_TilS_N"/>
    <property type="match status" value="1"/>
</dbReference>
<evidence type="ECO:0000256" key="4">
    <source>
        <dbReference type="ARBA" id="ARBA00022840"/>
    </source>
</evidence>
<evidence type="ECO:0000256" key="5">
    <source>
        <dbReference type="ARBA" id="ARBA00048539"/>
    </source>
</evidence>
<dbReference type="HAMAP" id="MF_01161">
    <property type="entry name" value="tRNA_Ile_lys_synt"/>
    <property type="match status" value="1"/>
</dbReference>
<name>A0A0A2C2L9_PROMR</name>
<dbReference type="CDD" id="cd01992">
    <property type="entry name" value="TilS_N"/>
    <property type="match status" value="1"/>
</dbReference>
<proteinExistence type="inferred from homology"/>
<evidence type="ECO:0000256" key="1">
    <source>
        <dbReference type="ARBA" id="ARBA00022598"/>
    </source>
</evidence>
<feature type="binding site" evidence="6">
    <location>
        <begin position="40"/>
        <end position="45"/>
    </location>
    <ligand>
        <name>ATP</name>
        <dbReference type="ChEBI" id="CHEBI:30616"/>
    </ligand>
</feature>
<dbReference type="InterPro" id="IPR012795">
    <property type="entry name" value="tRNA_Ile_lys_synt_N"/>
</dbReference>
<evidence type="ECO:0000259" key="7">
    <source>
        <dbReference type="Pfam" id="PF01171"/>
    </source>
</evidence>
<comment type="domain">
    <text evidence="6">The N-terminal region contains the highly conserved SGGXDS motif, predicted to be a P-loop motif involved in ATP binding.</text>
</comment>
<dbReference type="GO" id="GO:0032267">
    <property type="term" value="F:tRNA(Ile)-lysidine synthase activity"/>
    <property type="evidence" value="ECO:0007669"/>
    <property type="project" value="UniProtKB-EC"/>
</dbReference>
<sequence>MSQSSQNDRSWSKWHMRLHKRLKQNKSLLPSNSTILLAISGGQDSMALLKLIIDLKRLHKWQVEIWHGNHQWHAKSEKTEEELKLWCLKNQISFHSDKADKKEVANEEKARDWRYKNLIMKAKFLSSKNIHFPCTRILTGHTATDRAETVIMNLARGTDLTGLTTLKEQRTIENNIDLTRPLLIFNRNETLEICKEFNLPIWIDPSNENINLTRNKIRKEILPILNSIYKGADSRIASVANRLESYNEDQKLFAKIAIEFCQGEKINSLSRIKLFGLTNSIRQIILSNWLKTMGVKRVTALQIEEINTKVSQRKPPGSIHLHGDFLIGWNKEAIYISNKTN</sequence>
<dbReference type="EMBL" id="JNAX01000011">
    <property type="protein sequence ID" value="KGG20538.1"/>
    <property type="molecule type" value="Genomic_DNA"/>
</dbReference>
<dbReference type="GO" id="GO:0006400">
    <property type="term" value="P:tRNA modification"/>
    <property type="evidence" value="ECO:0007669"/>
    <property type="project" value="UniProtKB-UniRule"/>
</dbReference>
<dbReference type="SUPFAM" id="SSF52402">
    <property type="entry name" value="Adenine nucleotide alpha hydrolases-like"/>
    <property type="match status" value="1"/>
</dbReference>
<comment type="function">
    <text evidence="6">Ligates lysine onto the cytidine present at position 34 of the AUA codon-specific tRNA(Ile) that contains the anticodon CAU, in an ATP-dependent manner. Cytidine is converted to lysidine, thus changing the amino acid specificity of the tRNA from methionine to isoleucine.</text>
</comment>
<dbReference type="Gene3D" id="3.40.50.620">
    <property type="entry name" value="HUPs"/>
    <property type="match status" value="1"/>
</dbReference>
<comment type="catalytic activity">
    <reaction evidence="5 6">
        <text>cytidine(34) in tRNA(Ile2) + L-lysine + ATP = lysidine(34) in tRNA(Ile2) + AMP + diphosphate + H(+)</text>
        <dbReference type="Rhea" id="RHEA:43744"/>
        <dbReference type="Rhea" id="RHEA-COMP:10625"/>
        <dbReference type="Rhea" id="RHEA-COMP:10670"/>
        <dbReference type="ChEBI" id="CHEBI:15378"/>
        <dbReference type="ChEBI" id="CHEBI:30616"/>
        <dbReference type="ChEBI" id="CHEBI:32551"/>
        <dbReference type="ChEBI" id="CHEBI:33019"/>
        <dbReference type="ChEBI" id="CHEBI:82748"/>
        <dbReference type="ChEBI" id="CHEBI:83665"/>
        <dbReference type="ChEBI" id="CHEBI:456215"/>
        <dbReference type="EC" id="6.3.4.19"/>
    </reaction>
</comment>
<dbReference type="EC" id="6.3.4.19" evidence="6"/>
<dbReference type="Pfam" id="PF01171">
    <property type="entry name" value="ATP_bind_3"/>
    <property type="match status" value="1"/>
</dbReference>
<dbReference type="PANTHER" id="PTHR43033:SF1">
    <property type="entry name" value="TRNA(ILE)-LYSIDINE SYNTHASE-RELATED"/>
    <property type="match status" value="1"/>
</dbReference>
<keyword evidence="1 6" id="KW-0436">Ligase</keyword>
<evidence type="ECO:0000313" key="9">
    <source>
        <dbReference type="Proteomes" id="UP000030392"/>
    </source>
</evidence>
<dbReference type="PANTHER" id="PTHR43033">
    <property type="entry name" value="TRNA(ILE)-LYSIDINE SYNTHASE-RELATED"/>
    <property type="match status" value="1"/>
</dbReference>
<comment type="caution">
    <text evidence="8">The sequence shown here is derived from an EMBL/GenBank/DDBJ whole genome shotgun (WGS) entry which is preliminary data.</text>
</comment>
<comment type="subcellular location">
    <subcellularLocation>
        <location evidence="6">Cytoplasm</location>
    </subcellularLocation>
</comment>
<evidence type="ECO:0000256" key="6">
    <source>
        <dbReference type="HAMAP-Rule" id="MF_01161"/>
    </source>
</evidence>
<keyword evidence="2 6" id="KW-0819">tRNA processing</keyword>
<dbReference type="InterPro" id="IPR014729">
    <property type="entry name" value="Rossmann-like_a/b/a_fold"/>
</dbReference>
<protein>
    <recommendedName>
        <fullName evidence="6">tRNA(Ile)-lysidine synthase</fullName>
        <ecNumber evidence="6">6.3.4.19</ecNumber>
    </recommendedName>
    <alternativeName>
        <fullName evidence="6">tRNA(Ile)-2-lysyl-cytidine synthase</fullName>
    </alternativeName>
    <alternativeName>
        <fullName evidence="6">tRNA(Ile)-lysidine synthetase</fullName>
    </alternativeName>
</protein>
<dbReference type="Proteomes" id="UP000030392">
    <property type="component" value="Unassembled WGS sequence"/>
</dbReference>
<keyword evidence="3 6" id="KW-0547">Nucleotide-binding</keyword>
<gene>
    <name evidence="6" type="primary">tilS</name>
    <name evidence="8" type="ORF">EV03_1039</name>
</gene>
<dbReference type="AlphaFoldDB" id="A0A0A2C2L9"/>
<dbReference type="GO" id="GO:0005524">
    <property type="term" value="F:ATP binding"/>
    <property type="evidence" value="ECO:0007669"/>
    <property type="project" value="UniProtKB-UniRule"/>
</dbReference>
<evidence type="ECO:0000256" key="2">
    <source>
        <dbReference type="ARBA" id="ARBA00022694"/>
    </source>
</evidence>
<reference evidence="9" key="1">
    <citation type="journal article" date="2014" name="Sci. Data">
        <title>Genomes of diverse isolates of the marine cyanobacterium Prochlorococcus.</title>
        <authorList>
            <person name="Biller S."/>
            <person name="Berube P."/>
            <person name="Thompson J."/>
            <person name="Kelly L."/>
            <person name="Roggensack S."/>
            <person name="Awad L."/>
            <person name="Roache-Johnson K."/>
            <person name="Ding H."/>
            <person name="Giovannoni S.J."/>
            <person name="Moore L.R."/>
            <person name="Chisholm S.W."/>
        </authorList>
    </citation>
    <scope>NUCLEOTIDE SEQUENCE [LARGE SCALE GENOMIC DNA]</scope>
    <source>
        <strain evidence="9">PAC1</strain>
    </source>
</reference>
<keyword evidence="6" id="KW-0963">Cytoplasm</keyword>
<dbReference type="InterPro" id="IPR012094">
    <property type="entry name" value="tRNA_Ile_lys_synt"/>
</dbReference>